<organism evidence="4 5">
    <name type="scientific">Pristionchus pacificus</name>
    <name type="common">Parasitic nematode worm</name>
    <dbReference type="NCBI Taxonomy" id="54126"/>
    <lineage>
        <taxon>Eukaryota</taxon>
        <taxon>Metazoa</taxon>
        <taxon>Ecdysozoa</taxon>
        <taxon>Nematoda</taxon>
        <taxon>Chromadorea</taxon>
        <taxon>Rhabditida</taxon>
        <taxon>Rhabditina</taxon>
        <taxon>Diplogasteromorpha</taxon>
        <taxon>Diplogasteroidea</taxon>
        <taxon>Neodiplogasteridae</taxon>
        <taxon>Pristionchus</taxon>
    </lineage>
</organism>
<keyword evidence="3" id="KW-0732">Signal</keyword>
<feature type="region of interest" description="Disordered" evidence="1">
    <location>
        <begin position="74"/>
        <end position="111"/>
    </location>
</feature>
<dbReference type="AlphaFoldDB" id="A0A2A6BKR5"/>
<reference evidence="5" key="1">
    <citation type="journal article" date="2008" name="Nat. Genet.">
        <title>The Pristionchus pacificus genome provides a unique perspective on nematode lifestyle and parasitism.</title>
        <authorList>
            <person name="Dieterich C."/>
            <person name="Clifton S.W."/>
            <person name="Schuster L.N."/>
            <person name="Chinwalla A."/>
            <person name="Delehaunty K."/>
            <person name="Dinkelacker I."/>
            <person name="Fulton L."/>
            <person name="Fulton R."/>
            <person name="Godfrey J."/>
            <person name="Minx P."/>
            <person name="Mitreva M."/>
            <person name="Roeseler W."/>
            <person name="Tian H."/>
            <person name="Witte H."/>
            <person name="Yang S.P."/>
            <person name="Wilson R.K."/>
            <person name="Sommer R.J."/>
        </authorList>
    </citation>
    <scope>NUCLEOTIDE SEQUENCE [LARGE SCALE GENOMIC DNA]</scope>
    <source>
        <strain evidence="5">PS312</strain>
    </source>
</reference>
<keyword evidence="2" id="KW-0812">Transmembrane</keyword>
<evidence type="ECO:0000256" key="1">
    <source>
        <dbReference type="SAM" id="MobiDB-lite"/>
    </source>
</evidence>
<feature type="region of interest" description="Disordered" evidence="1">
    <location>
        <begin position="124"/>
        <end position="143"/>
    </location>
</feature>
<feature type="compositionally biased region" description="Basic and acidic residues" evidence="1">
    <location>
        <begin position="127"/>
        <end position="143"/>
    </location>
</feature>
<sequence>MRLRIIPLLLVLASISLSEQNAPQTPSASTAAPEGRPSPGYAVAAAFCFLAAFGLGGYIGYFLYKRLGRNKKSQQKAASNKEGKTKEKGGKPPPSQEQSGPTPIPNKFRIPAKDIQFKGPLKMQKRYRGDADHDFEGKEEVEKKRPDKILFDPALNEAVEIGEGVEIIEKSKHGDPKSAMSVSQGGDLLENVPLPEEKTAEDKKEIFYV</sequence>
<keyword evidence="5" id="KW-1185">Reference proteome</keyword>
<dbReference type="PANTHER" id="PTHR37968:SF1">
    <property type="entry name" value="LEUCINE-RICH REPEAT-CONTAINING PROTEIN"/>
    <property type="match status" value="1"/>
</dbReference>
<feature type="compositionally biased region" description="Basic and acidic residues" evidence="1">
    <location>
        <begin position="79"/>
        <end position="90"/>
    </location>
</feature>
<feature type="transmembrane region" description="Helical" evidence="2">
    <location>
        <begin position="41"/>
        <end position="64"/>
    </location>
</feature>
<feature type="signal peptide" evidence="3">
    <location>
        <begin position="1"/>
        <end position="18"/>
    </location>
</feature>
<evidence type="ECO:0000256" key="3">
    <source>
        <dbReference type="SAM" id="SignalP"/>
    </source>
</evidence>
<dbReference type="EnsemblMetazoa" id="PPA12432.1">
    <property type="protein sequence ID" value="PPA12432.1"/>
    <property type="gene ID" value="WBGene00101986"/>
</dbReference>
<reference evidence="4" key="2">
    <citation type="submission" date="2022-06" db="UniProtKB">
        <authorList>
            <consortium name="EnsemblMetazoa"/>
        </authorList>
    </citation>
    <scope>IDENTIFICATION</scope>
    <source>
        <strain evidence="4">PS312</strain>
    </source>
</reference>
<accession>A0A8R1U969</accession>
<dbReference type="Proteomes" id="UP000005239">
    <property type="component" value="Unassembled WGS sequence"/>
</dbReference>
<gene>
    <name evidence="4" type="primary">WBGene00101986</name>
</gene>
<protein>
    <submittedName>
        <fullName evidence="4">Uncharacterized protein</fullName>
    </submittedName>
</protein>
<keyword evidence="2" id="KW-0472">Membrane</keyword>
<keyword evidence="2" id="KW-1133">Transmembrane helix</keyword>
<dbReference type="PANTHER" id="PTHR37968">
    <property type="entry name" value="PROTEIN CBG06678"/>
    <property type="match status" value="1"/>
</dbReference>
<evidence type="ECO:0000313" key="4">
    <source>
        <dbReference type="EnsemblMetazoa" id="PPA12432.1"/>
    </source>
</evidence>
<evidence type="ECO:0000256" key="2">
    <source>
        <dbReference type="SAM" id="Phobius"/>
    </source>
</evidence>
<proteinExistence type="predicted"/>
<accession>A0A2A6BKR5</accession>
<evidence type="ECO:0000313" key="5">
    <source>
        <dbReference type="Proteomes" id="UP000005239"/>
    </source>
</evidence>
<feature type="region of interest" description="Disordered" evidence="1">
    <location>
        <begin position="170"/>
        <end position="196"/>
    </location>
</feature>
<feature type="chain" id="PRO_5043354917" evidence="3">
    <location>
        <begin position="19"/>
        <end position="209"/>
    </location>
</feature>
<name>A0A2A6BKR5_PRIPA</name>